<dbReference type="GO" id="GO:0005524">
    <property type="term" value="F:ATP binding"/>
    <property type="evidence" value="ECO:0007669"/>
    <property type="project" value="UniProtKB-KW"/>
</dbReference>
<name>A0A8H3FXG1_9LECA</name>
<dbReference type="GO" id="GO:0005634">
    <property type="term" value="C:nucleus"/>
    <property type="evidence" value="ECO:0007669"/>
    <property type="project" value="TreeGrafter"/>
</dbReference>
<dbReference type="SUPFAM" id="SSF56112">
    <property type="entry name" value="Protein kinase-like (PK-like)"/>
    <property type="match status" value="1"/>
</dbReference>
<evidence type="ECO:0000313" key="12">
    <source>
        <dbReference type="EMBL" id="CAF9932599.1"/>
    </source>
</evidence>
<feature type="domain" description="Protein kinase" evidence="11">
    <location>
        <begin position="111"/>
        <end position="414"/>
    </location>
</feature>
<comment type="similarity">
    <text evidence="1">Belongs to the protein kinase superfamily. CMGC Ser/Thr protein kinase family. CDC2/CDKX subfamily.</text>
</comment>
<dbReference type="FunFam" id="1.10.510.10:FF:000211">
    <property type="entry name" value="Cyclin-dependent kinase G-2"/>
    <property type="match status" value="1"/>
</dbReference>
<dbReference type="Gene3D" id="3.30.200.20">
    <property type="entry name" value="Phosphorylase Kinase, domain 1"/>
    <property type="match status" value="1"/>
</dbReference>
<dbReference type="EMBL" id="CAJPDR010000332">
    <property type="protein sequence ID" value="CAF9932599.1"/>
    <property type="molecule type" value="Genomic_DNA"/>
</dbReference>
<dbReference type="InterPro" id="IPR000719">
    <property type="entry name" value="Prot_kinase_dom"/>
</dbReference>
<evidence type="ECO:0000256" key="9">
    <source>
        <dbReference type="ARBA" id="ARBA00048367"/>
    </source>
</evidence>
<dbReference type="PANTHER" id="PTHR24056">
    <property type="entry name" value="CELL DIVISION PROTEIN KINASE"/>
    <property type="match status" value="1"/>
</dbReference>
<keyword evidence="3" id="KW-0723">Serine/threonine-protein kinase</keyword>
<protein>
    <recommendedName>
        <fullName evidence="2">cyclin-dependent kinase</fullName>
        <ecNumber evidence="2">2.7.11.22</ecNumber>
    </recommendedName>
</protein>
<evidence type="ECO:0000256" key="1">
    <source>
        <dbReference type="ARBA" id="ARBA00006485"/>
    </source>
</evidence>
<dbReference type="Gene3D" id="1.10.510.10">
    <property type="entry name" value="Transferase(Phosphotransferase) domain 1"/>
    <property type="match status" value="1"/>
</dbReference>
<dbReference type="OrthoDB" id="1732493at2759"/>
<evidence type="ECO:0000259" key="11">
    <source>
        <dbReference type="PROSITE" id="PS50011"/>
    </source>
</evidence>
<dbReference type="AlphaFoldDB" id="A0A8H3FXG1"/>
<comment type="catalytic activity">
    <reaction evidence="8">
        <text>L-threonyl-[protein] + ATP = O-phospho-L-threonyl-[protein] + ADP + H(+)</text>
        <dbReference type="Rhea" id="RHEA:46608"/>
        <dbReference type="Rhea" id="RHEA-COMP:11060"/>
        <dbReference type="Rhea" id="RHEA-COMP:11605"/>
        <dbReference type="ChEBI" id="CHEBI:15378"/>
        <dbReference type="ChEBI" id="CHEBI:30013"/>
        <dbReference type="ChEBI" id="CHEBI:30616"/>
        <dbReference type="ChEBI" id="CHEBI:61977"/>
        <dbReference type="ChEBI" id="CHEBI:456216"/>
        <dbReference type="EC" id="2.7.11.22"/>
    </reaction>
</comment>
<evidence type="ECO:0000256" key="8">
    <source>
        <dbReference type="ARBA" id="ARBA00047811"/>
    </source>
</evidence>
<sequence length="483" mass="54025">MASQGKSRWADDDEDAALEAQRKREKELKKKAKAEKQCKLEEEEILRRQEAEDVAEKAAHDREAFNRNLERPSKRRRLPLTSNASSKELLPAKLLRFPAPEWGPCRHVDNFEKLNHIEEGSYGWVSRAKETATGEIVALKKLKMDNANDGFPVTGLREIQTLMASRHTNIVALREVVMGDKLDDVFLVMDFLEHDLKTLQEDMLDAFSPSEIKTLLLQLTSAVDYLHSNWILHRDLKTSNLLMNNRGQMKVADFGMARYYGDPPPKLTQLVVTLWYRAPELLLGAEKYGAEIDIWSIGCIFGELLTKNPLLQGKNEVDQLSKVGICQDPHLCVLTRRQIFELCGIPTEAIWPGFKRLPNARSLCLPSTSQTTGNVLRAKFPLLTTAGTALLISLLSLNPAQRPTASAVLAHQYFREDPKPKNTAMFPTFPSKAGQEKRKRLASPSAPKRGDAPRIAGEAADFSGIFASSNTEEVGGGFALKLI</sequence>
<dbReference type="InterPro" id="IPR050108">
    <property type="entry name" value="CDK"/>
</dbReference>
<feature type="compositionally biased region" description="Basic and acidic residues" evidence="10">
    <location>
        <begin position="49"/>
        <end position="72"/>
    </location>
</feature>
<proteinExistence type="inferred from homology"/>
<feature type="region of interest" description="Disordered" evidence="10">
    <location>
        <begin position="428"/>
        <end position="454"/>
    </location>
</feature>
<dbReference type="GO" id="GO:0004693">
    <property type="term" value="F:cyclin-dependent protein serine/threonine kinase activity"/>
    <property type="evidence" value="ECO:0007669"/>
    <property type="project" value="UniProtKB-EC"/>
</dbReference>
<dbReference type="PROSITE" id="PS50011">
    <property type="entry name" value="PROTEIN_KINASE_DOM"/>
    <property type="match status" value="1"/>
</dbReference>
<keyword evidence="7" id="KW-0067">ATP-binding</keyword>
<keyword evidence="5" id="KW-0547">Nucleotide-binding</keyword>
<dbReference type="FunFam" id="3.30.200.20:FF:000054">
    <property type="entry name" value="Cyclin-dependent kinase 11B"/>
    <property type="match status" value="1"/>
</dbReference>
<dbReference type="Pfam" id="PF00069">
    <property type="entry name" value="Pkinase"/>
    <property type="match status" value="1"/>
</dbReference>
<evidence type="ECO:0000256" key="10">
    <source>
        <dbReference type="SAM" id="MobiDB-lite"/>
    </source>
</evidence>
<dbReference type="PANTHER" id="PTHR24056:SF107">
    <property type="entry name" value="CYCLIN-DEPENDENT KINASE 11A-RELATED"/>
    <property type="match status" value="1"/>
</dbReference>
<reference evidence="12" key="1">
    <citation type="submission" date="2021-03" db="EMBL/GenBank/DDBJ databases">
        <authorList>
            <person name="Tagirdzhanova G."/>
        </authorList>
    </citation>
    <scope>NUCLEOTIDE SEQUENCE</scope>
</reference>
<feature type="region of interest" description="Disordered" evidence="10">
    <location>
        <begin position="49"/>
        <end position="83"/>
    </location>
</feature>
<keyword evidence="4" id="KW-0808">Transferase</keyword>
<evidence type="ECO:0000256" key="6">
    <source>
        <dbReference type="ARBA" id="ARBA00022777"/>
    </source>
</evidence>
<evidence type="ECO:0000256" key="4">
    <source>
        <dbReference type="ARBA" id="ARBA00022679"/>
    </source>
</evidence>
<dbReference type="GO" id="GO:0007346">
    <property type="term" value="P:regulation of mitotic cell cycle"/>
    <property type="evidence" value="ECO:0007669"/>
    <property type="project" value="TreeGrafter"/>
</dbReference>
<dbReference type="InterPro" id="IPR008271">
    <property type="entry name" value="Ser/Thr_kinase_AS"/>
</dbReference>
<accession>A0A8H3FXG1</accession>
<evidence type="ECO:0000256" key="2">
    <source>
        <dbReference type="ARBA" id="ARBA00012425"/>
    </source>
</evidence>
<dbReference type="CDD" id="cd07843">
    <property type="entry name" value="STKc_CDC2L1"/>
    <property type="match status" value="1"/>
</dbReference>
<dbReference type="InterPro" id="IPR011009">
    <property type="entry name" value="Kinase-like_dom_sf"/>
</dbReference>
<comment type="caution">
    <text evidence="12">The sequence shown here is derived from an EMBL/GenBank/DDBJ whole genome shotgun (WGS) entry which is preliminary data.</text>
</comment>
<dbReference type="InterPro" id="IPR045267">
    <property type="entry name" value="CDK11/PITSLRE_STKc"/>
</dbReference>
<keyword evidence="13" id="KW-1185">Reference proteome</keyword>
<evidence type="ECO:0000256" key="7">
    <source>
        <dbReference type="ARBA" id="ARBA00022840"/>
    </source>
</evidence>
<dbReference type="PROSITE" id="PS00108">
    <property type="entry name" value="PROTEIN_KINASE_ST"/>
    <property type="match status" value="1"/>
</dbReference>
<feature type="compositionally biased region" description="Basic and acidic residues" evidence="10">
    <location>
        <begin position="20"/>
        <end position="37"/>
    </location>
</feature>
<evidence type="ECO:0000256" key="3">
    <source>
        <dbReference type="ARBA" id="ARBA00022527"/>
    </source>
</evidence>
<comment type="catalytic activity">
    <reaction evidence="9">
        <text>L-seryl-[protein] + ATP = O-phospho-L-seryl-[protein] + ADP + H(+)</text>
        <dbReference type="Rhea" id="RHEA:17989"/>
        <dbReference type="Rhea" id="RHEA-COMP:9863"/>
        <dbReference type="Rhea" id="RHEA-COMP:11604"/>
        <dbReference type="ChEBI" id="CHEBI:15378"/>
        <dbReference type="ChEBI" id="CHEBI:29999"/>
        <dbReference type="ChEBI" id="CHEBI:30616"/>
        <dbReference type="ChEBI" id="CHEBI:83421"/>
        <dbReference type="ChEBI" id="CHEBI:456216"/>
        <dbReference type="EC" id="2.7.11.22"/>
    </reaction>
</comment>
<organism evidence="12 13">
    <name type="scientific">Alectoria fallacina</name>
    <dbReference type="NCBI Taxonomy" id="1903189"/>
    <lineage>
        <taxon>Eukaryota</taxon>
        <taxon>Fungi</taxon>
        <taxon>Dikarya</taxon>
        <taxon>Ascomycota</taxon>
        <taxon>Pezizomycotina</taxon>
        <taxon>Lecanoromycetes</taxon>
        <taxon>OSLEUM clade</taxon>
        <taxon>Lecanoromycetidae</taxon>
        <taxon>Lecanorales</taxon>
        <taxon>Lecanorineae</taxon>
        <taxon>Parmeliaceae</taxon>
        <taxon>Alectoria</taxon>
    </lineage>
</organism>
<feature type="region of interest" description="Disordered" evidence="10">
    <location>
        <begin position="1"/>
        <end position="37"/>
    </location>
</feature>
<evidence type="ECO:0000313" key="13">
    <source>
        <dbReference type="Proteomes" id="UP000664203"/>
    </source>
</evidence>
<gene>
    <name evidence="12" type="ORF">ALECFALPRED_005334</name>
</gene>
<dbReference type="EC" id="2.7.11.22" evidence="2"/>
<evidence type="ECO:0000256" key="5">
    <source>
        <dbReference type="ARBA" id="ARBA00022741"/>
    </source>
</evidence>
<dbReference type="Proteomes" id="UP000664203">
    <property type="component" value="Unassembled WGS sequence"/>
</dbReference>
<keyword evidence="6" id="KW-0418">Kinase</keyword>
<dbReference type="SMART" id="SM00220">
    <property type="entry name" value="S_TKc"/>
    <property type="match status" value="1"/>
</dbReference>